<dbReference type="AlphaFoldDB" id="A0A699HZZ4"/>
<organism evidence="1">
    <name type="scientific">Tanacetum cinerariifolium</name>
    <name type="common">Dalmatian daisy</name>
    <name type="synonym">Chrysanthemum cinerariifolium</name>
    <dbReference type="NCBI Taxonomy" id="118510"/>
    <lineage>
        <taxon>Eukaryota</taxon>
        <taxon>Viridiplantae</taxon>
        <taxon>Streptophyta</taxon>
        <taxon>Embryophyta</taxon>
        <taxon>Tracheophyta</taxon>
        <taxon>Spermatophyta</taxon>
        <taxon>Magnoliopsida</taxon>
        <taxon>eudicotyledons</taxon>
        <taxon>Gunneridae</taxon>
        <taxon>Pentapetalae</taxon>
        <taxon>asterids</taxon>
        <taxon>campanulids</taxon>
        <taxon>Asterales</taxon>
        <taxon>Asteraceae</taxon>
        <taxon>Asteroideae</taxon>
        <taxon>Anthemideae</taxon>
        <taxon>Anthemidinae</taxon>
        <taxon>Tanacetum</taxon>
    </lineage>
</organism>
<reference evidence="1" key="1">
    <citation type="journal article" date="2019" name="Sci. Rep.">
        <title>Draft genome of Tanacetum cinerariifolium, the natural source of mosquito coil.</title>
        <authorList>
            <person name="Yamashiro T."/>
            <person name="Shiraishi A."/>
            <person name="Satake H."/>
            <person name="Nakayama K."/>
        </authorList>
    </citation>
    <scope>NUCLEOTIDE SEQUENCE</scope>
</reference>
<sequence length="163" mass="18602">MKTLQKGREKMKEKKRGENGIKRITRANHATTTTKTTTFVTDSLLEALIEQGVAKGLVTRDADKNTNGDDSHVSRTDARRTERITREYTYPDFMKCKPLNFKGTEGVVKLTQWFEKMETVFRISNCSVENQIKFSTCTLFGSALMWWNSHVMTVGSDVAYTMT</sequence>
<gene>
    <name evidence="1" type="ORF">Tci_463760</name>
</gene>
<accession>A0A699HZZ4</accession>
<protein>
    <recommendedName>
        <fullName evidence="2">Reverse transcriptase domain-containing protein</fullName>
    </recommendedName>
</protein>
<comment type="caution">
    <text evidence="1">The sequence shown here is derived from an EMBL/GenBank/DDBJ whole genome shotgun (WGS) entry which is preliminary data.</text>
</comment>
<evidence type="ECO:0008006" key="2">
    <source>
        <dbReference type="Google" id="ProtNLM"/>
    </source>
</evidence>
<name>A0A699HZZ4_TANCI</name>
<evidence type="ECO:0000313" key="1">
    <source>
        <dbReference type="EMBL" id="GEY91786.1"/>
    </source>
</evidence>
<dbReference type="EMBL" id="BKCJ010222286">
    <property type="protein sequence ID" value="GEY91786.1"/>
    <property type="molecule type" value="Genomic_DNA"/>
</dbReference>
<proteinExistence type="predicted"/>